<gene>
    <name evidence="2" type="ORF">APLA_LOCUS5308</name>
    <name evidence="3" type="ORF">APLA_LOCUS8178</name>
</gene>
<name>A0A8S0ZUG2_ARCPL</name>
<reference evidence="4 5" key="1">
    <citation type="submission" date="2020-04" db="EMBL/GenBank/DDBJ databases">
        <authorList>
            <person name="Wallbank WR R."/>
            <person name="Pardo Diaz C."/>
            <person name="Kozak K."/>
            <person name="Martin S."/>
            <person name="Jiggins C."/>
            <person name="Moest M."/>
            <person name="Warren A I."/>
            <person name="Byers J.R.P. K."/>
            <person name="Montejo-Kovacevich G."/>
            <person name="Yen C E."/>
        </authorList>
    </citation>
    <scope>NUCLEOTIDE SEQUENCE [LARGE SCALE GENOMIC DNA]</scope>
</reference>
<dbReference type="OrthoDB" id="2384430at2759"/>
<dbReference type="Proteomes" id="UP000494256">
    <property type="component" value="Unassembled WGS sequence"/>
</dbReference>
<dbReference type="SMART" id="SM00671">
    <property type="entry name" value="SEL1"/>
    <property type="match status" value="2"/>
</dbReference>
<feature type="compositionally biased region" description="Low complexity" evidence="1">
    <location>
        <begin position="170"/>
        <end position="181"/>
    </location>
</feature>
<dbReference type="InterPro" id="IPR011990">
    <property type="entry name" value="TPR-like_helical_dom_sf"/>
</dbReference>
<protein>
    <submittedName>
        <fullName evidence="3">Uncharacterized protein</fullName>
    </submittedName>
</protein>
<evidence type="ECO:0000313" key="2">
    <source>
        <dbReference type="EMBL" id="CAB3233526.1"/>
    </source>
</evidence>
<dbReference type="EMBL" id="CADEBC010000479">
    <property type="protein sequence ID" value="CAB3233526.1"/>
    <property type="molecule type" value="Genomic_DNA"/>
</dbReference>
<evidence type="ECO:0000256" key="1">
    <source>
        <dbReference type="SAM" id="MobiDB-lite"/>
    </source>
</evidence>
<dbReference type="AlphaFoldDB" id="A0A8S0ZUG2"/>
<comment type="caution">
    <text evidence="3">The sequence shown here is derived from an EMBL/GenBank/DDBJ whole genome shotgun (WGS) entry which is preliminary data.</text>
</comment>
<keyword evidence="4" id="KW-1185">Reference proteome</keyword>
<dbReference type="InterPro" id="IPR052748">
    <property type="entry name" value="ISR_Activator"/>
</dbReference>
<dbReference type="Gene3D" id="1.25.40.10">
    <property type="entry name" value="Tetratricopeptide repeat domain"/>
    <property type="match status" value="1"/>
</dbReference>
<evidence type="ECO:0000313" key="5">
    <source>
        <dbReference type="Proteomes" id="UP000494256"/>
    </source>
</evidence>
<dbReference type="PANTHER" id="PTHR45011">
    <property type="entry name" value="DAP3-BINDING CELL DEATH ENHANCER 1"/>
    <property type="match status" value="1"/>
</dbReference>
<proteinExistence type="predicted"/>
<dbReference type="PANTHER" id="PTHR45011:SF1">
    <property type="entry name" value="DAP3-BINDING CELL DEATH ENHANCER 1"/>
    <property type="match status" value="1"/>
</dbReference>
<sequence>MWKYVTRRIRDTFERSASHFDRCSTTVVNSAPGNFSEEKNKQPCCKWFSRNCTSFENDSGPNRKKWNFDYLNKSWMDAITWSGALVLGWYTSQIIHLKLKHHLRVNQSKCLTVNDIITSLKPHISSGEKNNFYLTSAPKISIVVSDFAPRVHLVSNESYHTESGCKNEKSAQSGSSTSQDSSTDDLGEVLNSIENKLGLAAIENGQYQDGLNLLRSAANRNHAPAMYNLGLCYENGLGVSTNEKMAMEFYRSAAALKHPGALYNLGVFYGQGRGGLKIDQETATRLLRLAAVQGQQDAINALKALEDTIPENPNKDRNGWSYPHSPFLQNDNYIPTQTRLFVENINCLQAQV</sequence>
<dbReference type="SUPFAM" id="SSF81901">
    <property type="entry name" value="HCP-like"/>
    <property type="match status" value="1"/>
</dbReference>
<dbReference type="Proteomes" id="UP000494106">
    <property type="component" value="Unassembled WGS sequence"/>
</dbReference>
<dbReference type="EMBL" id="CADEBD010000306">
    <property type="protein sequence ID" value="CAB3238378.1"/>
    <property type="molecule type" value="Genomic_DNA"/>
</dbReference>
<evidence type="ECO:0000313" key="4">
    <source>
        <dbReference type="Proteomes" id="UP000494106"/>
    </source>
</evidence>
<dbReference type="InterPro" id="IPR006597">
    <property type="entry name" value="Sel1-like"/>
</dbReference>
<feature type="region of interest" description="Disordered" evidence="1">
    <location>
        <begin position="162"/>
        <end position="185"/>
    </location>
</feature>
<evidence type="ECO:0000313" key="3">
    <source>
        <dbReference type="EMBL" id="CAB3238378.1"/>
    </source>
</evidence>
<dbReference type="Pfam" id="PF08238">
    <property type="entry name" value="Sel1"/>
    <property type="match status" value="2"/>
</dbReference>
<organism evidence="3 5">
    <name type="scientific">Arctia plantaginis</name>
    <name type="common">Wood tiger moth</name>
    <name type="synonym">Phalaena plantaginis</name>
    <dbReference type="NCBI Taxonomy" id="874455"/>
    <lineage>
        <taxon>Eukaryota</taxon>
        <taxon>Metazoa</taxon>
        <taxon>Ecdysozoa</taxon>
        <taxon>Arthropoda</taxon>
        <taxon>Hexapoda</taxon>
        <taxon>Insecta</taxon>
        <taxon>Pterygota</taxon>
        <taxon>Neoptera</taxon>
        <taxon>Endopterygota</taxon>
        <taxon>Lepidoptera</taxon>
        <taxon>Glossata</taxon>
        <taxon>Ditrysia</taxon>
        <taxon>Noctuoidea</taxon>
        <taxon>Erebidae</taxon>
        <taxon>Arctiinae</taxon>
        <taxon>Arctia</taxon>
    </lineage>
</organism>
<accession>A0A8S0ZUG2</accession>